<sequence length="125" mass="14031">MMLAQVIARSDTTNKDWIGITNLLFGIQQLEKARIGIKIFRPLIPSAILKQKMRPMLNSNENHAFEQIQEARIIRTRNDMPPQNSGPGGQPPPEQEPTGPYMVIPQSTIFLSALNTGQEIQEIPN</sequence>
<organism evidence="2 3">
    <name type="scientific">Streblomastix strix</name>
    <dbReference type="NCBI Taxonomy" id="222440"/>
    <lineage>
        <taxon>Eukaryota</taxon>
        <taxon>Metamonada</taxon>
        <taxon>Preaxostyla</taxon>
        <taxon>Oxymonadida</taxon>
        <taxon>Streblomastigidae</taxon>
        <taxon>Streblomastix</taxon>
    </lineage>
</organism>
<reference evidence="2 3" key="1">
    <citation type="submission" date="2019-03" db="EMBL/GenBank/DDBJ databases">
        <title>Single cell metagenomics reveals metabolic interactions within the superorganism composed of flagellate Streblomastix strix and complex community of Bacteroidetes bacteria on its surface.</title>
        <authorList>
            <person name="Treitli S.C."/>
            <person name="Kolisko M."/>
            <person name="Husnik F."/>
            <person name="Keeling P."/>
            <person name="Hampl V."/>
        </authorList>
    </citation>
    <scope>NUCLEOTIDE SEQUENCE [LARGE SCALE GENOMIC DNA]</scope>
    <source>
        <strain evidence="2">ST1C</strain>
    </source>
</reference>
<evidence type="ECO:0000313" key="3">
    <source>
        <dbReference type="Proteomes" id="UP000324800"/>
    </source>
</evidence>
<accession>A0A5J4QKH5</accession>
<proteinExistence type="predicted"/>
<feature type="region of interest" description="Disordered" evidence="1">
    <location>
        <begin position="75"/>
        <end position="102"/>
    </location>
</feature>
<dbReference type="Proteomes" id="UP000324800">
    <property type="component" value="Unassembled WGS sequence"/>
</dbReference>
<comment type="caution">
    <text evidence="2">The sequence shown here is derived from an EMBL/GenBank/DDBJ whole genome shotgun (WGS) entry which is preliminary data.</text>
</comment>
<dbReference type="AlphaFoldDB" id="A0A5J4QKH5"/>
<evidence type="ECO:0000256" key="1">
    <source>
        <dbReference type="SAM" id="MobiDB-lite"/>
    </source>
</evidence>
<gene>
    <name evidence="2" type="ORF">EZS28_054444</name>
</gene>
<protein>
    <submittedName>
        <fullName evidence="2">Uncharacterized protein</fullName>
    </submittedName>
</protein>
<name>A0A5J4QKH5_9EUKA</name>
<evidence type="ECO:0000313" key="2">
    <source>
        <dbReference type="EMBL" id="KAA6322366.1"/>
    </source>
</evidence>
<dbReference type="EMBL" id="SNRW01044948">
    <property type="protein sequence ID" value="KAA6322366.1"/>
    <property type="molecule type" value="Genomic_DNA"/>
</dbReference>